<evidence type="ECO:0000256" key="1">
    <source>
        <dbReference type="SAM" id="Phobius"/>
    </source>
</evidence>
<dbReference type="EMBL" id="FNPH01000002">
    <property type="protein sequence ID" value="SDY46257.1"/>
    <property type="molecule type" value="Genomic_DNA"/>
</dbReference>
<protein>
    <recommendedName>
        <fullName evidence="4">PH domain-containing protein</fullName>
    </recommendedName>
</protein>
<dbReference type="AlphaFoldDB" id="A0A1H3K232"/>
<dbReference type="STRING" id="405436.SAMN05444365_102339"/>
<organism evidence="2 3">
    <name type="scientific">Micromonospora pattaloongensis</name>
    <dbReference type="NCBI Taxonomy" id="405436"/>
    <lineage>
        <taxon>Bacteria</taxon>
        <taxon>Bacillati</taxon>
        <taxon>Actinomycetota</taxon>
        <taxon>Actinomycetes</taxon>
        <taxon>Micromonosporales</taxon>
        <taxon>Micromonosporaceae</taxon>
        <taxon>Micromonospora</taxon>
    </lineage>
</organism>
<sequence length="186" mass="20477">MQASAPPPSGQRAVAPAPPVLARFRPTRRQAAGRGSFIGGLVAVALALVLLGAVMGPPLLDRVAGTRSGRVDVPPLAWLLLLLPVPVGALVGVRLRARFGADLDRLGMHGMPLALEGFAPWKLVVDIRPERRHRRTVVTVYLDDGTVLRPRAPYDGKLLGRDREFERKLFMICHVWETYRDWSVRV</sequence>
<gene>
    <name evidence="2" type="ORF">SAMN05444365_102339</name>
</gene>
<evidence type="ECO:0000313" key="2">
    <source>
        <dbReference type="EMBL" id="SDY46257.1"/>
    </source>
</evidence>
<reference evidence="3" key="1">
    <citation type="submission" date="2016-10" db="EMBL/GenBank/DDBJ databases">
        <authorList>
            <person name="Varghese N."/>
            <person name="Submissions S."/>
        </authorList>
    </citation>
    <scope>NUCLEOTIDE SEQUENCE [LARGE SCALE GENOMIC DNA]</scope>
    <source>
        <strain evidence="3">DSM 45245</strain>
    </source>
</reference>
<evidence type="ECO:0008006" key="4">
    <source>
        <dbReference type="Google" id="ProtNLM"/>
    </source>
</evidence>
<keyword evidence="3" id="KW-1185">Reference proteome</keyword>
<feature type="transmembrane region" description="Helical" evidence="1">
    <location>
        <begin position="76"/>
        <end position="95"/>
    </location>
</feature>
<evidence type="ECO:0000313" key="3">
    <source>
        <dbReference type="Proteomes" id="UP000242415"/>
    </source>
</evidence>
<feature type="transmembrane region" description="Helical" evidence="1">
    <location>
        <begin position="35"/>
        <end position="56"/>
    </location>
</feature>
<dbReference type="OrthoDB" id="5191717at2"/>
<accession>A0A1H3K232</accession>
<dbReference type="Proteomes" id="UP000242415">
    <property type="component" value="Unassembled WGS sequence"/>
</dbReference>
<name>A0A1H3K232_9ACTN</name>
<keyword evidence="1" id="KW-1133">Transmembrane helix</keyword>
<proteinExistence type="predicted"/>
<keyword evidence="1" id="KW-0472">Membrane</keyword>
<dbReference type="RefSeq" id="WP_091553502.1">
    <property type="nucleotide sequence ID" value="NZ_FNPH01000002.1"/>
</dbReference>
<keyword evidence="1" id="KW-0812">Transmembrane</keyword>